<evidence type="ECO:0000313" key="2">
    <source>
        <dbReference type="Proteomes" id="UP000321523"/>
    </source>
</evidence>
<organism evidence="1 2">
    <name type="scientific">Skermanella aerolata</name>
    <dbReference type="NCBI Taxonomy" id="393310"/>
    <lineage>
        <taxon>Bacteria</taxon>
        <taxon>Pseudomonadati</taxon>
        <taxon>Pseudomonadota</taxon>
        <taxon>Alphaproteobacteria</taxon>
        <taxon>Rhodospirillales</taxon>
        <taxon>Azospirillaceae</taxon>
        <taxon>Skermanella</taxon>
    </lineage>
</organism>
<comment type="caution">
    <text evidence="1">The sequence shown here is derived from an EMBL/GenBank/DDBJ whole genome shotgun (WGS) entry which is preliminary data.</text>
</comment>
<reference evidence="1 2" key="1">
    <citation type="submission" date="2019-07" db="EMBL/GenBank/DDBJ databases">
        <title>Whole genome shotgun sequence of Skermanella aerolata NBRC 106429.</title>
        <authorList>
            <person name="Hosoyama A."/>
            <person name="Uohara A."/>
            <person name="Ohji S."/>
            <person name="Ichikawa N."/>
        </authorList>
    </citation>
    <scope>NUCLEOTIDE SEQUENCE [LARGE SCALE GENOMIC DNA]</scope>
    <source>
        <strain evidence="1 2">NBRC 106429</strain>
    </source>
</reference>
<keyword evidence="2" id="KW-1185">Reference proteome</keyword>
<evidence type="ECO:0000313" key="1">
    <source>
        <dbReference type="EMBL" id="GEO42445.1"/>
    </source>
</evidence>
<dbReference type="AlphaFoldDB" id="A0A512E169"/>
<gene>
    <name evidence="1" type="primary">wxcA</name>
    <name evidence="1" type="ORF">SAE02_65930</name>
</gene>
<dbReference type="Pfam" id="PF20706">
    <property type="entry name" value="GT4-conflict"/>
    <property type="match status" value="1"/>
</dbReference>
<protein>
    <submittedName>
        <fullName evidence="1">Glycosyl transferase</fullName>
    </submittedName>
</protein>
<dbReference type="SUPFAM" id="SSF53756">
    <property type="entry name" value="UDP-Glycosyltransferase/glycogen phosphorylase"/>
    <property type="match status" value="1"/>
</dbReference>
<dbReference type="Gene3D" id="3.40.50.2000">
    <property type="entry name" value="Glycogen Phosphorylase B"/>
    <property type="match status" value="1"/>
</dbReference>
<dbReference type="RefSeq" id="WP_052832332.1">
    <property type="nucleotide sequence ID" value="NZ_BJYZ01000041.1"/>
</dbReference>
<proteinExistence type="predicted"/>
<sequence>MPLSPKDTARDTARAVWRRIPTGLRRSLLFGTTRMAAPAARMPGPAPAEPIVIVGPVSSATGLGEGARLAIRALRSQGLDVRGFDVSQVMLGGDPAEPVDKGLPVQAGPGTVILHVNAPLAPLALLMLGRAALKGKRIIGYFAWELPDLPDDWIAALDHVHEIWVPSRFTAEAFRRHTDRPVHVVAHPVPVSGGQAVERAPRRADRPFTVLTPFNMASGFTRKNPLAAVRAFKLAFGEGGDDARLILKTHHVSAYSAGYAELAALIDGDPRISVLDRTMDRTELDRLVSSSDAVMLLHRSEGFGLPLAEAMGRGVPVVATNWSGNTDFMNFDNSCPVSYCLVPARDPQGSYDHADQLWAEPSAENAAVHLRRLRDDPDHAAELGRAASLTIRERCSPKAFAERSGALLMADAALC</sequence>
<dbReference type="Proteomes" id="UP000321523">
    <property type="component" value="Unassembled WGS sequence"/>
</dbReference>
<name>A0A512E169_9PROT</name>
<dbReference type="GO" id="GO:0016740">
    <property type="term" value="F:transferase activity"/>
    <property type="evidence" value="ECO:0007669"/>
    <property type="project" value="UniProtKB-KW"/>
</dbReference>
<dbReference type="OrthoDB" id="118340at2"/>
<dbReference type="PANTHER" id="PTHR46656">
    <property type="entry name" value="PUTATIVE-RELATED"/>
    <property type="match status" value="1"/>
</dbReference>
<accession>A0A512E169</accession>
<keyword evidence="1" id="KW-0808">Transferase</keyword>
<dbReference type="EMBL" id="BJYZ01000041">
    <property type="protein sequence ID" value="GEO42445.1"/>
    <property type="molecule type" value="Genomic_DNA"/>
</dbReference>
<dbReference type="PANTHER" id="PTHR46656:SF3">
    <property type="entry name" value="PUTATIVE-RELATED"/>
    <property type="match status" value="1"/>
</dbReference>